<dbReference type="AlphaFoldDB" id="W2UZD5"/>
<dbReference type="GO" id="GO:0016020">
    <property type="term" value="C:membrane"/>
    <property type="evidence" value="ECO:0007669"/>
    <property type="project" value="UniProtKB-SubCell"/>
</dbReference>
<dbReference type="InterPro" id="IPR050330">
    <property type="entry name" value="Bact_OuterMem_StrucFunc"/>
</dbReference>
<keyword evidence="7" id="KW-1185">Reference proteome</keyword>
<name>W2UZD5_9RICK</name>
<gene>
    <name evidence="6" type="ORF">P857_690</name>
</gene>
<proteinExistence type="predicted"/>
<keyword evidence="2 4" id="KW-0812">Transmembrane</keyword>
<dbReference type="PANTHER" id="PTHR30329:SF21">
    <property type="entry name" value="LIPOPROTEIN YIAD-RELATED"/>
    <property type="match status" value="1"/>
</dbReference>
<keyword evidence="3 4" id="KW-0472">Membrane</keyword>
<dbReference type="STRING" id="1401685.P857_690"/>
<dbReference type="PATRIC" id="fig|1401685.3.peg.826"/>
<evidence type="ECO:0000256" key="1">
    <source>
        <dbReference type="ARBA" id="ARBA00004370"/>
    </source>
</evidence>
<sequence>MGKRGKKDKVSNSAGEVIVRRTKKTGHKHHGGMWKVAYADFVTAMMVFFLVMWIISIIPKEDIEQVVEYFSTNRSKVPTYASPQDISLTESRSESVTIQTDKNLNKLREAFNRTNFSENILVRISKEGYLILSFQVSDRNNIFQTDGTELSQFGQDALSYTAKLINALDNYSIVVSVNYPLFTSGFVETHTDLEKWRFVVDRASNVSNHMMKYGLPSNKITAVESLFVQNYQYSGFNTYKNIILQIILMTQSQNREFLESRF</sequence>
<protein>
    <recommendedName>
        <fullName evidence="5">Motility protein B-like N-terminal domain-containing protein</fullName>
    </recommendedName>
</protein>
<reference evidence="6 7" key="1">
    <citation type="journal article" date="2013" name="PLoS ONE">
        <title>Bacterial endosymbiosis in a chordate host: long-term co-evolution and conservation of secondary metabolism.</title>
        <authorList>
            <person name="Kwan J.C."/>
            <person name="Schmidt E.W."/>
        </authorList>
    </citation>
    <scope>NUCLEOTIDE SEQUENCE [LARGE SCALE GENOMIC DNA]</scope>
    <source>
        <strain evidence="7">L6</strain>
    </source>
</reference>
<comment type="subcellular location">
    <subcellularLocation>
        <location evidence="1">Membrane</location>
    </subcellularLocation>
</comment>
<dbReference type="PANTHER" id="PTHR30329">
    <property type="entry name" value="STATOR ELEMENT OF FLAGELLAR MOTOR COMPLEX"/>
    <property type="match status" value="1"/>
</dbReference>
<dbReference type="Pfam" id="PF13677">
    <property type="entry name" value="MotB_plug"/>
    <property type="match status" value="1"/>
</dbReference>
<evidence type="ECO:0000256" key="4">
    <source>
        <dbReference type="SAM" id="Phobius"/>
    </source>
</evidence>
<feature type="domain" description="Motility protein B-like N-terminal" evidence="5">
    <location>
        <begin position="22"/>
        <end position="72"/>
    </location>
</feature>
<dbReference type="SUPFAM" id="SSF103088">
    <property type="entry name" value="OmpA-like"/>
    <property type="match status" value="1"/>
</dbReference>
<evidence type="ECO:0000313" key="6">
    <source>
        <dbReference type="EMBL" id="ETO91200.1"/>
    </source>
</evidence>
<dbReference type="Gene3D" id="3.30.1330.60">
    <property type="entry name" value="OmpA-like domain"/>
    <property type="match status" value="1"/>
</dbReference>
<keyword evidence="4" id="KW-1133">Transmembrane helix</keyword>
<comment type="caution">
    <text evidence="6">The sequence shown here is derived from an EMBL/GenBank/DDBJ whole genome shotgun (WGS) entry which is preliminary data.</text>
</comment>
<organism evidence="6 7">
    <name type="scientific">Candidatus Xenolissoclinum pacificiensis L6</name>
    <dbReference type="NCBI Taxonomy" id="1401685"/>
    <lineage>
        <taxon>Bacteria</taxon>
        <taxon>Pseudomonadati</taxon>
        <taxon>Pseudomonadota</taxon>
        <taxon>Alphaproteobacteria</taxon>
        <taxon>Rickettsiales</taxon>
        <taxon>Anaplasmataceae</taxon>
        <taxon>Candidatus Xenolissoclinum</taxon>
    </lineage>
</organism>
<accession>W2UZD5</accession>
<dbReference type="EMBL" id="AXCJ01000008">
    <property type="protein sequence ID" value="ETO91200.1"/>
    <property type="molecule type" value="Genomic_DNA"/>
</dbReference>
<dbReference type="InterPro" id="IPR036737">
    <property type="entry name" value="OmpA-like_sf"/>
</dbReference>
<evidence type="ECO:0000313" key="7">
    <source>
        <dbReference type="Proteomes" id="UP000018951"/>
    </source>
</evidence>
<feature type="transmembrane region" description="Helical" evidence="4">
    <location>
        <begin position="36"/>
        <end position="55"/>
    </location>
</feature>
<evidence type="ECO:0000256" key="2">
    <source>
        <dbReference type="ARBA" id="ARBA00022692"/>
    </source>
</evidence>
<dbReference type="Proteomes" id="UP000018951">
    <property type="component" value="Unassembled WGS sequence"/>
</dbReference>
<evidence type="ECO:0000259" key="5">
    <source>
        <dbReference type="Pfam" id="PF13677"/>
    </source>
</evidence>
<evidence type="ECO:0000256" key="3">
    <source>
        <dbReference type="ARBA" id="ARBA00023136"/>
    </source>
</evidence>
<dbReference type="InterPro" id="IPR025713">
    <property type="entry name" value="MotB-like_N_dom"/>
</dbReference>